<feature type="compositionally biased region" description="Polar residues" evidence="1">
    <location>
        <begin position="1"/>
        <end position="17"/>
    </location>
</feature>
<keyword evidence="2" id="KW-1133">Transmembrane helix</keyword>
<evidence type="ECO:0000256" key="1">
    <source>
        <dbReference type="SAM" id="MobiDB-lite"/>
    </source>
</evidence>
<comment type="caution">
    <text evidence="3">The sequence shown here is derived from an EMBL/GenBank/DDBJ whole genome shotgun (WGS) entry which is preliminary data.</text>
</comment>
<evidence type="ECO:0000313" key="4">
    <source>
        <dbReference type="Proteomes" id="UP000535182"/>
    </source>
</evidence>
<dbReference type="EMBL" id="JACHEB010000013">
    <property type="protein sequence ID" value="MBB5331085.1"/>
    <property type="molecule type" value="Genomic_DNA"/>
</dbReference>
<accession>A0A9X0QIR0</accession>
<dbReference type="RefSeq" id="WP_183980968.1">
    <property type="nucleotide sequence ID" value="NZ_JACHEB010000013.1"/>
</dbReference>
<gene>
    <name evidence="3" type="ORF">HDF14_004723</name>
</gene>
<keyword evidence="2" id="KW-0812">Transmembrane</keyword>
<dbReference type="Proteomes" id="UP000535182">
    <property type="component" value="Unassembled WGS sequence"/>
</dbReference>
<dbReference type="AlphaFoldDB" id="A0A9X0QIR0"/>
<reference evidence="3 4" key="1">
    <citation type="submission" date="2020-08" db="EMBL/GenBank/DDBJ databases">
        <title>Genomic Encyclopedia of Type Strains, Phase IV (KMG-V): Genome sequencing to study the core and pangenomes of soil and plant-associated prokaryotes.</title>
        <authorList>
            <person name="Whitman W."/>
        </authorList>
    </citation>
    <scope>NUCLEOTIDE SEQUENCE [LARGE SCALE GENOMIC DNA]</scope>
    <source>
        <strain evidence="3 4">X5P2</strain>
    </source>
</reference>
<protein>
    <submittedName>
        <fullName evidence="3">Uncharacterized protein</fullName>
    </submittedName>
</protein>
<keyword evidence="2" id="KW-0472">Membrane</keyword>
<feature type="transmembrane region" description="Helical" evidence="2">
    <location>
        <begin position="36"/>
        <end position="56"/>
    </location>
</feature>
<evidence type="ECO:0000256" key="2">
    <source>
        <dbReference type="SAM" id="Phobius"/>
    </source>
</evidence>
<proteinExistence type="predicted"/>
<sequence>MNYIDSQQIPPTFQSNSRAEDGQLDGNRWSGLCEGVLIPLGSLFAVFLFMLGVMLITT</sequence>
<keyword evidence="4" id="KW-1185">Reference proteome</keyword>
<name>A0A9X0QIR0_9BACT</name>
<evidence type="ECO:0000313" key="3">
    <source>
        <dbReference type="EMBL" id="MBB5331085.1"/>
    </source>
</evidence>
<organism evidence="3 4">
    <name type="scientific">Tunturiibacter gelidiferens</name>
    <dbReference type="NCBI Taxonomy" id="3069689"/>
    <lineage>
        <taxon>Bacteria</taxon>
        <taxon>Pseudomonadati</taxon>
        <taxon>Acidobacteriota</taxon>
        <taxon>Terriglobia</taxon>
        <taxon>Terriglobales</taxon>
        <taxon>Acidobacteriaceae</taxon>
        <taxon>Tunturiibacter</taxon>
    </lineage>
</organism>
<feature type="region of interest" description="Disordered" evidence="1">
    <location>
        <begin position="1"/>
        <end position="22"/>
    </location>
</feature>